<dbReference type="Proteomes" id="UP000001072">
    <property type="component" value="Unassembled WGS sequence"/>
</dbReference>
<keyword evidence="2" id="KW-1185">Reference proteome</keyword>
<proteinExistence type="predicted"/>
<dbReference type="KEGG" id="mlr:MELLADRAFT_94722"/>
<dbReference type="OrthoDB" id="10301356at2759"/>
<sequence length="258" mass="28939">MSSSPDDVEGPKLEPSMIKSLLIQEDLYKKKLPDHIKEERRQLQLHLWHEEFFNKNTALENYTYLLGEKGTTRHFKKAELYYPELRAGVLALTKARLGLFPSNEKAFIESEVNGSLTPEAERLGKNGCPLCGESRVDEGGEFTEEIDHLLVQCTSLNELRDEHLSAIIADLRASSVVRGEDMCNQVSSLGTLIMGGMCLPQTRKGAALRTFLKESSTEVSDCNHKNPLCCDAKCDRGVISSHTYAANMLLLPRRVNVW</sequence>
<dbReference type="STRING" id="747676.F4S7Q4"/>
<protein>
    <submittedName>
        <fullName evidence="1">Uncharacterized protein</fullName>
    </submittedName>
</protein>
<name>F4S7Q4_MELLP</name>
<reference evidence="2" key="1">
    <citation type="journal article" date="2011" name="Proc. Natl. Acad. Sci. U.S.A.">
        <title>Obligate biotrophy features unraveled by the genomic analysis of rust fungi.</title>
        <authorList>
            <person name="Duplessis S."/>
            <person name="Cuomo C.A."/>
            <person name="Lin Y.-C."/>
            <person name="Aerts A."/>
            <person name="Tisserant E."/>
            <person name="Veneault-Fourrey C."/>
            <person name="Joly D.L."/>
            <person name="Hacquard S."/>
            <person name="Amselem J."/>
            <person name="Cantarel B.L."/>
            <person name="Chiu R."/>
            <person name="Coutinho P.M."/>
            <person name="Feau N."/>
            <person name="Field M."/>
            <person name="Frey P."/>
            <person name="Gelhaye E."/>
            <person name="Goldberg J."/>
            <person name="Grabherr M.G."/>
            <person name="Kodira C.D."/>
            <person name="Kohler A."/>
            <person name="Kuees U."/>
            <person name="Lindquist E.A."/>
            <person name="Lucas S.M."/>
            <person name="Mago R."/>
            <person name="Mauceli E."/>
            <person name="Morin E."/>
            <person name="Murat C."/>
            <person name="Pangilinan J.L."/>
            <person name="Park R."/>
            <person name="Pearson M."/>
            <person name="Quesneville H."/>
            <person name="Rouhier N."/>
            <person name="Sakthikumar S."/>
            <person name="Salamov A.A."/>
            <person name="Schmutz J."/>
            <person name="Selles B."/>
            <person name="Shapiro H."/>
            <person name="Tanguay P."/>
            <person name="Tuskan G.A."/>
            <person name="Henrissat B."/>
            <person name="Van de Peer Y."/>
            <person name="Rouze P."/>
            <person name="Ellis J.G."/>
            <person name="Dodds P.N."/>
            <person name="Schein J.E."/>
            <person name="Zhong S."/>
            <person name="Hamelin R.C."/>
            <person name="Grigoriev I.V."/>
            <person name="Szabo L.J."/>
            <person name="Martin F."/>
        </authorList>
    </citation>
    <scope>NUCLEOTIDE SEQUENCE [LARGE SCALE GENOMIC DNA]</scope>
    <source>
        <strain evidence="2">98AG31 / pathotype 3-4-7</strain>
    </source>
</reference>
<dbReference type="AlphaFoldDB" id="F4S7Q4"/>
<dbReference type="GeneID" id="18936976"/>
<dbReference type="EMBL" id="GL883161">
    <property type="protein sequence ID" value="EGF99257.1"/>
    <property type="molecule type" value="Genomic_DNA"/>
</dbReference>
<dbReference type="HOGENOM" id="CLU_1077991_0_0_1"/>
<organism evidence="2">
    <name type="scientific">Melampsora larici-populina (strain 98AG31 / pathotype 3-4-7)</name>
    <name type="common">Poplar leaf rust fungus</name>
    <dbReference type="NCBI Taxonomy" id="747676"/>
    <lineage>
        <taxon>Eukaryota</taxon>
        <taxon>Fungi</taxon>
        <taxon>Dikarya</taxon>
        <taxon>Basidiomycota</taxon>
        <taxon>Pucciniomycotina</taxon>
        <taxon>Pucciniomycetes</taxon>
        <taxon>Pucciniales</taxon>
        <taxon>Melampsoraceae</taxon>
        <taxon>Melampsora</taxon>
    </lineage>
</organism>
<evidence type="ECO:0000313" key="2">
    <source>
        <dbReference type="Proteomes" id="UP000001072"/>
    </source>
</evidence>
<evidence type="ECO:0000313" key="1">
    <source>
        <dbReference type="EMBL" id="EGF99257.1"/>
    </source>
</evidence>
<dbReference type="InParanoid" id="F4S7Q4"/>
<accession>F4S7Q4</accession>
<gene>
    <name evidence="1" type="ORF">MELLADRAFT_94722</name>
</gene>
<dbReference type="VEuPathDB" id="FungiDB:MELLADRAFT_94722"/>
<dbReference type="RefSeq" id="XP_007417425.1">
    <property type="nucleotide sequence ID" value="XM_007417363.1"/>
</dbReference>